<evidence type="ECO:0000313" key="3">
    <source>
        <dbReference type="Proteomes" id="UP000332515"/>
    </source>
</evidence>
<dbReference type="Proteomes" id="UP000332515">
    <property type="component" value="Unassembled WGS sequence"/>
</dbReference>
<feature type="signal peptide" evidence="1">
    <location>
        <begin position="1"/>
        <end position="24"/>
    </location>
</feature>
<keyword evidence="3" id="KW-1185">Reference proteome</keyword>
<gene>
    <name evidence="2" type="ORF">F0357_17735</name>
</gene>
<keyword evidence="1" id="KW-0732">Signal</keyword>
<sequence>MRHRGWLLGTLAATALFAAADASAQTAAPADAPPPGLSDAQKKQLYDAAHNQLGVLEFCAGQSFVGTDVVELQRRAIAVLPTPPDTSGGDEAERAGQLGIVMASGQTLTLETAAKSRNTTIAALCAAIAKSLEAATAGGVP</sequence>
<comment type="caution">
    <text evidence="2">The sequence shown here is derived from an EMBL/GenBank/DDBJ whole genome shotgun (WGS) entry which is preliminary data.</text>
</comment>
<proteinExistence type="predicted"/>
<accession>A0A6A7Y8Z7</accession>
<name>A0A6A7Y8Z7_9HYPH</name>
<feature type="chain" id="PRO_5025526955" evidence="1">
    <location>
        <begin position="25"/>
        <end position="141"/>
    </location>
</feature>
<dbReference type="EMBL" id="VWNA01000001">
    <property type="protein sequence ID" value="MQT14458.1"/>
    <property type="molecule type" value="Genomic_DNA"/>
</dbReference>
<organism evidence="2 3">
    <name type="scientific">Segnochrobactrum spirostomi</name>
    <dbReference type="NCBI Taxonomy" id="2608987"/>
    <lineage>
        <taxon>Bacteria</taxon>
        <taxon>Pseudomonadati</taxon>
        <taxon>Pseudomonadota</taxon>
        <taxon>Alphaproteobacteria</taxon>
        <taxon>Hyphomicrobiales</taxon>
        <taxon>Segnochrobactraceae</taxon>
        <taxon>Segnochrobactrum</taxon>
    </lineage>
</organism>
<dbReference type="RefSeq" id="WP_153485219.1">
    <property type="nucleotide sequence ID" value="NZ_VWNA01000001.1"/>
</dbReference>
<dbReference type="AlphaFoldDB" id="A0A6A7Y8Z7"/>
<evidence type="ECO:0000313" key="2">
    <source>
        <dbReference type="EMBL" id="MQT14458.1"/>
    </source>
</evidence>
<evidence type="ECO:0000256" key="1">
    <source>
        <dbReference type="SAM" id="SignalP"/>
    </source>
</evidence>
<protein>
    <submittedName>
        <fullName evidence="2">Uncharacterized protein</fullName>
    </submittedName>
</protein>
<reference evidence="2 3" key="1">
    <citation type="submission" date="2019-09" db="EMBL/GenBank/DDBJ databases">
        <title>Segnochrobactrum spirostomi gen. nov., sp. nov., isolated from the ciliate Spirostomum cf. yagiui and description of a novel family, Segnochrobactraceae fam. nov. within the order Rhizobiales of the class Alphaproteobacteria.</title>
        <authorList>
            <person name="Akter S."/>
            <person name="Shazib S.U.A."/>
            <person name="Shin M.K."/>
        </authorList>
    </citation>
    <scope>NUCLEOTIDE SEQUENCE [LARGE SCALE GENOMIC DNA]</scope>
    <source>
        <strain evidence="2 3">Sp-1</strain>
    </source>
</reference>